<accession>A0A371FRA5</accession>
<sequence>MQSIYHQIKVKDGDIQKIVFRTRYRHYKAHNLNKGNRYRPDKGEYNIVVGVSGDDYRDKEICWVSIDVGEESHVGAFR</sequence>
<comment type="caution">
    <text evidence="1">The sequence shown here is derived from an EMBL/GenBank/DDBJ whole genome shotgun (WGS) entry which is preliminary data.</text>
</comment>
<evidence type="ECO:0000313" key="1">
    <source>
        <dbReference type="EMBL" id="RDX80867.1"/>
    </source>
</evidence>
<organism evidence="1 2">
    <name type="scientific">Mucuna pruriens</name>
    <name type="common">Velvet bean</name>
    <name type="synonym">Dolichos pruriens</name>
    <dbReference type="NCBI Taxonomy" id="157652"/>
    <lineage>
        <taxon>Eukaryota</taxon>
        <taxon>Viridiplantae</taxon>
        <taxon>Streptophyta</taxon>
        <taxon>Embryophyta</taxon>
        <taxon>Tracheophyta</taxon>
        <taxon>Spermatophyta</taxon>
        <taxon>Magnoliopsida</taxon>
        <taxon>eudicotyledons</taxon>
        <taxon>Gunneridae</taxon>
        <taxon>Pentapetalae</taxon>
        <taxon>rosids</taxon>
        <taxon>fabids</taxon>
        <taxon>Fabales</taxon>
        <taxon>Fabaceae</taxon>
        <taxon>Papilionoideae</taxon>
        <taxon>50 kb inversion clade</taxon>
        <taxon>NPAAA clade</taxon>
        <taxon>indigoferoid/millettioid clade</taxon>
        <taxon>Phaseoleae</taxon>
        <taxon>Mucuna</taxon>
    </lineage>
</organism>
<dbReference type="EMBL" id="QJKJ01008075">
    <property type="protein sequence ID" value="RDX80867.1"/>
    <property type="molecule type" value="Genomic_DNA"/>
</dbReference>
<gene>
    <name evidence="1" type="ORF">CR513_38522</name>
</gene>
<name>A0A371FRA5_MUCPR</name>
<evidence type="ECO:0000313" key="2">
    <source>
        <dbReference type="Proteomes" id="UP000257109"/>
    </source>
</evidence>
<keyword evidence="2" id="KW-1185">Reference proteome</keyword>
<dbReference type="AlphaFoldDB" id="A0A371FRA5"/>
<dbReference type="Proteomes" id="UP000257109">
    <property type="component" value="Unassembled WGS sequence"/>
</dbReference>
<reference evidence="1" key="1">
    <citation type="submission" date="2018-05" db="EMBL/GenBank/DDBJ databases">
        <title>Draft genome of Mucuna pruriens seed.</title>
        <authorList>
            <person name="Nnadi N.E."/>
            <person name="Vos R."/>
            <person name="Hasami M.H."/>
            <person name="Devisetty U.K."/>
            <person name="Aguiy J.C."/>
        </authorList>
    </citation>
    <scope>NUCLEOTIDE SEQUENCE [LARGE SCALE GENOMIC DNA]</scope>
    <source>
        <strain evidence="1">JCA_2017</strain>
    </source>
</reference>
<protein>
    <submittedName>
        <fullName evidence="1">Uncharacterized protein</fullName>
    </submittedName>
</protein>
<proteinExistence type="predicted"/>
<feature type="non-terminal residue" evidence="1">
    <location>
        <position position="1"/>
    </location>
</feature>